<keyword evidence="2" id="KW-0472">Membrane</keyword>
<gene>
    <name evidence="3" type="ORF">SERLADRAFT_436682</name>
</gene>
<proteinExistence type="predicted"/>
<dbReference type="AlphaFoldDB" id="F8NS23"/>
<feature type="compositionally biased region" description="Polar residues" evidence="1">
    <location>
        <begin position="34"/>
        <end position="47"/>
    </location>
</feature>
<name>F8NS23_SERL9</name>
<keyword evidence="2" id="KW-1133">Transmembrane helix</keyword>
<keyword evidence="2" id="KW-0812">Transmembrane</keyword>
<feature type="transmembrane region" description="Helical" evidence="2">
    <location>
        <begin position="70"/>
        <end position="96"/>
    </location>
</feature>
<dbReference type="EMBL" id="GL945432">
    <property type="protein sequence ID" value="EGO26856.1"/>
    <property type="molecule type" value="Genomic_DNA"/>
</dbReference>
<reference evidence="4" key="1">
    <citation type="journal article" date="2011" name="Science">
        <title>The plant cell wall-decomposing machinery underlies the functional diversity of forest fungi.</title>
        <authorList>
            <person name="Eastwood D.C."/>
            <person name="Floudas D."/>
            <person name="Binder M."/>
            <person name="Majcherczyk A."/>
            <person name="Schneider P."/>
            <person name="Aerts A."/>
            <person name="Asiegbu F.O."/>
            <person name="Baker S.E."/>
            <person name="Barry K."/>
            <person name="Bendiksby M."/>
            <person name="Blumentritt M."/>
            <person name="Coutinho P.M."/>
            <person name="Cullen D."/>
            <person name="de Vries R.P."/>
            <person name="Gathman A."/>
            <person name="Goodell B."/>
            <person name="Henrissat B."/>
            <person name="Ihrmark K."/>
            <person name="Kauserud H."/>
            <person name="Kohler A."/>
            <person name="LaButti K."/>
            <person name="Lapidus A."/>
            <person name="Lavin J.L."/>
            <person name="Lee Y.-H."/>
            <person name="Lindquist E."/>
            <person name="Lilly W."/>
            <person name="Lucas S."/>
            <person name="Morin E."/>
            <person name="Murat C."/>
            <person name="Oguiza J.A."/>
            <person name="Park J."/>
            <person name="Pisabarro A.G."/>
            <person name="Riley R."/>
            <person name="Rosling A."/>
            <person name="Salamov A."/>
            <person name="Schmidt O."/>
            <person name="Schmutz J."/>
            <person name="Skrede I."/>
            <person name="Stenlid J."/>
            <person name="Wiebenga A."/>
            <person name="Xie X."/>
            <person name="Kuees U."/>
            <person name="Hibbett D.S."/>
            <person name="Hoffmeister D."/>
            <person name="Hoegberg N."/>
            <person name="Martin F."/>
            <person name="Grigoriev I.V."/>
            <person name="Watkinson S.C."/>
        </authorList>
    </citation>
    <scope>NUCLEOTIDE SEQUENCE [LARGE SCALE GENOMIC DNA]</scope>
    <source>
        <strain evidence="4">S7.9</strain>
    </source>
</reference>
<feature type="region of interest" description="Disordered" evidence="1">
    <location>
        <begin position="16"/>
        <end position="48"/>
    </location>
</feature>
<evidence type="ECO:0000313" key="3">
    <source>
        <dbReference type="EMBL" id="EGO26856.1"/>
    </source>
</evidence>
<dbReference type="OrthoDB" id="10039566at2759"/>
<organism evidence="4">
    <name type="scientific">Serpula lacrymans var. lacrymans (strain S7.9)</name>
    <name type="common">Dry rot fungus</name>
    <dbReference type="NCBI Taxonomy" id="578457"/>
    <lineage>
        <taxon>Eukaryota</taxon>
        <taxon>Fungi</taxon>
        <taxon>Dikarya</taxon>
        <taxon>Basidiomycota</taxon>
        <taxon>Agaricomycotina</taxon>
        <taxon>Agaricomycetes</taxon>
        <taxon>Agaricomycetidae</taxon>
        <taxon>Boletales</taxon>
        <taxon>Coniophorineae</taxon>
        <taxon>Serpulaceae</taxon>
        <taxon>Serpula</taxon>
    </lineage>
</organism>
<dbReference type="Proteomes" id="UP000008064">
    <property type="component" value="Unassembled WGS sequence"/>
</dbReference>
<protein>
    <submittedName>
        <fullName evidence="3">Uncharacterized protein</fullName>
    </submittedName>
</protein>
<accession>F8NS23</accession>
<dbReference type="KEGG" id="sla:SERLADRAFT_436682"/>
<sequence>MATTSNLNVEPEVRPVIKGKGRARAPETERTPLLASQTSASANNGGPSTPVYYHELGTSTRARQRLWSKLTCIFLSSLLFCITIFLLLAILAYSYAARLKDVSPEDLVNQALRVQGPDRVDVIDVTEEGGLWVNVEGRVGIDAGSVIGVNTDDDEGTFTDMWKSLGRWGVNLLSDVSVDLSTIHITSPHDPSTKLASISAPPISIPITSNPPRDFSWLTPITVPVYVLPTQNVSALMQFVRDTWSAGAVSIQIQIAEAAVTGGLLNETGWRHTLKFEQRNIGLDMTMKIPPLPGLPPPGHSTPFPSFSQLVTLQSFMVSSESKEVRLQAQASLVNPAPLTFNLTMPTLPFIISLPSPGKPSRLVPIASVHSRPFTSTHPNITLIVSGTVLPLPTNASSVLSTFVSRYLSLDLNPIMISTPIFPSLIIDTDFPAPNPRPQVMRNVTIRDMKIKPDGASGGFLASGTVYARIVLPKGMNLSLDVNRVFPDVLVFDGEVPQLPPLPLSNTHGEGDVPNPPLPNPLPERAFAHIRPDDWLFSTSVPDPTRDDEGAAFAVTANLVDIPMEVLPGRQKEFSNFVSKVIFGSQGALAGLQGSAAVGVYVHGMPFNNGDSDDNEMELTGLPFQGSVRIGKKTLLIHEMP</sequence>
<dbReference type="HOGENOM" id="CLU_014996_0_0_1"/>
<evidence type="ECO:0000256" key="1">
    <source>
        <dbReference type="SAM" id="MobiDB-lite"/>
    </source>
</evidence>
<evidence type="ECO:0000256" key="2">
    <source>
        <dbReference type="SAM" id="Phobius"/>
    </source>
</evidence>
<dbReference type="GeneID" id="18814731"/>
<evidence type="ECO:0000313" key="4">
    <source>
        <dbReference type="Proteomes" id="UP000008064"/>
    </source>
</evidence>
<dbReference type="RefSeq" id="XP_007317029.1">
    <property type="nucleotide sequence ID" value="XM_007316967.1"/>
</dbReference>